<dbReference type="OrthoDB" id="9785687at2"/>
<protein>
    <recommendedName>
        <fullName evidence="11 12">Tyrosine recombinase XerC</fullName>
    </recommendedName>
</protein>
<dbReference type="SUPFAM" id="SSF56349">
    <property type="entry name" value="DNA breaking-rejoining enzymes"/>
    <property type="match status" value="1"/>
</dbReference>
<feature type="active site" evidence="11">
    <location>
        <position position="178"/>
    </location>
</feature>
<evidence type="ECO:0000256" key="10">
    <source>
        <dbReference type="ARBA" id="ARBA00023306"/>
    </source>
</evidence>
<keyword evidence="4 11" id="KW-0963">Cytoplasm</keyword>
<dbReference type="GO" id="GO:0006313">
    <property type="term" value="P:DNA transposition"/>
    <property type="evidence" value="ECO:0007669"/>
    <property type="project" value="UniProtKB-UniRule"/>
</dbReference>
<name>A0A1M5L1B1_9FIRM</name>
<evidence type="ECO:0000256" key="9">
    <source>
        <dbReference type="ARBA" id="ARBA00023172"/>
    </source>
</evidence>
<dbReference type="InterPro" id="IPR004107">
    <property type="entry name" value="Integrase_SAM-like_N"/>
</dbReference>
<proteinExistence type="inferred from homology"/>
<evidence type="ECO:0000256" key="3">
    <source>
        <dbReference type="ARBA" id="ARBA00010450"/>
    </source>
</evidence>
<evidence type="ECO:0000256" key="12">
    <source>
        <dbReference type="NCBIfam" id="TIGR02224"/>
    </source>
</evidence>
<dbReference type="GO" id="GO:0009037">
    <property type="term" value="F:tyrosine-based site-specific recombinase activity"/>
    <property type="evidence" value="ECO:0007669"/>
    <property type="project" value="UniProtKB-UniRule"/>
</dbReference>
<evidence type="ECO:0000256" key="6">
    <source>
        <dbReference type="ARBA" id="ARBA00022829"/>
    </source>
</evidence>
<evidence type="ECO:0000256" key="7">
    <source>
        <dbReference type="ARBA" id="ARBA00022908"/>
    </source>
</evidence>
<keyword evidence="8 11" id="KW-0238">DNA-binding</keyword>
<dbReference type="PROSITE" id="PS51900">
    <property type="entry name" value="CB"/>
    <property type="match status" value="1"/>
</dbReference>
<evidence type="ECO:0000256" key="2">
    <source>
        <dbReference type="ARBA" id="ARBA00006657"/>
    </source>
</evidence>
<keyword evidence="5 11" id="KW-0132">Cell division</keyword>
<dbReference type="InterPro" id="IPR050090">
    <property type="entry name" value="Tyrosine_recombinase_XerCD"/>
</dbReference>
<dbReference type="Proteomes" id="UP000242329">
    <property type="component" value="Unassembled WGS sequence"/>
</dbReference>
<dbReference type="CDD" id="cd00798">
    <property type="entry name" value="INT_XerDC_C"/>
    <property type="match status" value="1"/>
</dbReference>
<dbReference type="NCBIfam" id="TIGR02225">
    <property type="entry name" value="recomb_XerD"/>
    <property type="match status" value="1"/>
</dbReference>
<feature type="active site" evidence="11">
    <location>
        <position position="254"/>
    </location>
</feature>
<dbReference type="InterPro" id="IPR023009">
    <property type="entry name" value="Tyrosine_recombinase_XerC/XerD"/>
</dbReference>
<comment type="similarity">
    <text evidence="3">Belongs to the 'phage' integrase family. XerD subfamily.</text>
</comment>
<dbReference type="GO" id="GO:0003677">
    <property type="term" value="F:DNA binding"/>
    <property type="evidence" value="ECO:0007669"/>
    <property type="project" value="UniProtKB-UniRule"/>
</dbReference>
<feature type="active site" evidence="11">
    <location>
        <position position="251"/>
    </location>
</feature>
<evidence type="ECO:0000256" key="4">
    <source>
        <dbReference type="ARBA" id="ARBA00022490"/>
    </source>
</evidence>
<dbReference type="InterPro" id="IPR044068">
    <property type="entry name" value="CB"/>
</dbReference>
<keyword evidence="9 11" id="KW-0233">DNA recombination</keyword>
<dbReference type="Gene3D" id="1.10.150.130">
    <property type="match status" value="1"/>
</dbReference>
<evidence type="ECO:0000259" key="14">
    <source>
        <dbReference type="PROSITE" id="PS51900"/>
    </source>
</evidence>
<comment type="similarity">
    <text evidence="2 11">Belongs to the 'phage' integrase family. XerC subfamily.</text>
</comment>
<keyword evidence="7 11" id="KW-0229">DNA integration</keyword>
<evidence type="ECO:0000256" key="8">
    <source>
        <dbReference type="ARBA" id="ARBA00023125"/>
    </source>
</evidence>
<evidence type="ECO:0000256" key="5">
    <source>
        <dbReference type="ARBA" id="ARBA00022618"/>
    </source>
</evidence>
<dbReference type="GO" id="GO:0005737">
    <property type="term" value="C:cytoplasm"/>
    <property type="evidence" value="ECO:0007669"/>
    <property type="project" value="UniProtKB-SubCell"/>
</dbReference>
<feature type="active site" evidence="11">
    <location>
        <position position="154"/>
    </location>
</feature>
<dbReference type="NCBIfam" id="TIGR02224">
    <property type="entry name" value="recomb_XerC"/>
    <property type="match status" value="1"/>
</dbReference>
<evidence type="ECO:0000256" key="1">
    <source>
        <dbReference type="ARBA" id="ARBA00004496"/>
    </source>
</evidence>
<evidence type="ECO:0000313" key="15">
    <source>
        <dbReference type="EMBL" id="SHG58710.1"/>
    </source>
</evidence>
<dbReference type="Pfam" id="PF00589">
    <property type="entry name" value="Phage_integrase"/>
    <property type="match status" value="1"/>
</dbReference>
<organism evidence="15 16">
    <name type="scientific">Thermosyntropha lipolytica DSM 11003</name>
    <dbReference type="NCBI Taxonomy" id="1123382"/>
    <lineage>
        <taxon>Bacteria</taxon>
        <taxon>Bacillati</taxon>
        <taxon>Bacillota</taxon>
        <taxon>Clostridia</taxon>
        <taxon>Eubacteriales</taxon>
        <taxon>Syntrophomonadaceae</taxon>
        <taxon>Thermosyntropha</taxon>
    </lineage>
</organism>
<dbReference type="PANTHER" id="PTHR30349:SF77">
    <property type="entry name" value="TYROSINE RECOMBINASE XERC"/>
    <property type="match status" value="1"/>
</dbReference>
<comment type="subunit">
    <text evidence="11">Forms a cyclic heterotetrameric complex composed of two molecules of XerC and two molecules of XerD.</text>
</comment>
<dbReference type="GO" id="GO:0051301">
    <property type="term" value="P:cell division"/>
    <property type="evidence" value="ECO:0007669"/>
    <property type="project" value="UniProtKB-UniRule"/>
</dbReference>
<keyword evidence="16" id="KW-1185">Reference proteome</keyword>
<dbReference type="PANTHER" id="PTHR30349">
    <property type="entry name" value="PHAGE INTEGRASE-RELATED"/>
    <property type="match status" value="1"/>
</dbReference>
<keyword evidence="10 11" id="KW-0131">Cell cycle</keyword>
<evidence type="ECO:0000259" key="13">
    <source>
        <dbReference type="PROSITE" id="PS51898"/>
    </source>
</evidence>
<dbReference type="HAMAP" id="MF_01808">
    <property type="entry name" value="Recomb_XerC_XerD"/>
    <property type="match status" value="1"/>
</dbReference>
<dbReference type="EMBL" id="FQWY01000006">
    <property type="protein sequence ID" value="SHG58710.1"/>
    <property type="molecule type" value="Genomic_DNA"/>
</dbReference>
<dbReference type="InterPro" id="IPR011010">
    <property type="entry name" value="DNA_brk_join_enz"/>
</dbReference>
<dbReference type="InterPro" id="IPR010998">
    <property type="entry name" value="Integrase_recombinase_N"/>
</dbReference>
<keyword evidence="6 11" id="KW-0159">Chromosome partition</keyword>
<evidence type="ECO:0000256" key="11">
    <source>
        <dbReference type="HAMAP-Rule" id="MF_01808"/>
    </source>
</evidence>
<feature type="domain" description="Tyr recombinase" evidence="13">
    <location>
        <begin position="114"/>
        <end position="299"/>
    </location>
</feature>
<dbReference type="STRING" id="1123382.SAMN02745221_00548"/>
<dbReference type="InterPro" id="IPR002104">
    <property type="entry name" value="Integrase_catalytic"/>
</dbReference>
<dbReference type="InterPro" id="IPR011932">
    <property type="entry name" value="Recomb_XerD"/>
</dbReference>
<comment type="function">
    <text evidence="11">Site-specific tyrosine recombinase, which acts by catalyzing the cutting and rejoining of the recombining DNA molecules. The XerC-XerD complex is essential to convert dimers of the bacterial chromosome into monomers to permit their segregation at cell division. It also contributes to the segregational stability of plasmids.</text>
</comment>
<dbReference type="PROSITE" id="PS51898">
    <property type="entry name" value="TYR_RECOMBINASE"/>
    <property type="match status" value="1"/>
</dbReference>
<dbReference type="InterPro" id="IPR013762">
    <property type="entry name" value="Integrase-like_cat_sf"/>
</dbReference>
<sequence>MMSIYSEILRFIDYMQVEKNASAATIKNYKGDLEQFAHFISRQYGLEQEEIGIDFLSHKVVREYLMYLQDQGLKKSSSARKLASLRSFARYLCKQNILDDNPLALVSTPKQERRLPRFLYPAEVEALLNAPDRGTPLGQRDKAILETLYASGLRVSELTSLDVQDVYLYGDFIKVKGKGDKERLVPLGSKAREAVHIYIEDGRSKLLKPGHLEEKALFLNWRGSRLTDRSVRNILDKYMHEVAGNLKISPHVLRHTFATHLLNNGADLRSVQEMLGHVKLSTTQIYTHLTRESIKKIYDNTHPRR</sequence>
<comment type="subcellular location">
    <subcellularLocation>
        <location evidence="1 11">Cytoplasm</location>
    </subcellularLocation>
</comment>
<reference evidence="16" key="1">
    <citation type="submission" date="2016-11" db="EMBL/GenBank/DDBJ databases">
        <authorList>
            <person name="Varghese N."/>
            <person name="Submissions S."/>
        </authorList>
    </citation>
    <scope>NUCLEOTIDE SEQUENCE [LARGE SCALE GENOMIC DNA]</scope>
    <source>
        <strain evidence="16">DSM 11003</strain>
    </source>
</reference>
<dbReference type="InterPro" id="IPR011931">
    <property type="entry name" value="Recomb_XerC"/>
</dbReference>
<dbReference type="AlphaFoldDB" id="A0A1M5L1B1"/>
<dbReference type="NCBIfam" id="NF001399">
    <property type="entry name" value="PRK00283.1"/>
    <property type="match status" value="1"/>
</dbReference>
<dbReference type="NCBIfam" id="NF040815">
    <property type="entry name" value="recomb_XerA_Arch"/>
    <property type="match status" value="1"/>
</dbReference>
<accession>A0A1M5L1B1</accession>
<gene>
    <name evidence="11" type="primary">xerC</name>
    <name evidence="15" type="ORF">SAMN02745221_00548</name>
</gene>
<feature type="active site" evidence="11">
    <location>
        <position position="277"/>
    </location>
</feature>
<feature type="active site" description="O-(3'-phospho-DNA)-tyrosine intermediate" evidence="11">
    <location>
        <position position="286"/>
    </location>
</feature>
<dbReference type="SUPFAM" id="SSF47823">
    <property type="entry name" value="lambda integrase-like, N-terminal domain"/>
    <property type="match status" value="1"/>
</dbReference>
<feature type="domain" description="Core-binding (CB)" evidence="14">
    <location>
        <begin position="2"/>
        <end position="93"/>
    </location>
</feature>
<dbReference type="Gene3D" id="1.10.443.10">
    <property type="entry name" value="Intergrase catalytic core"/>
    <property type="match status" value="1"/>
</dbReference>
<dbReference type="GO" id="GO:0007059">
    <property type="term" value="P:chromosome segregation"/>
    <property type="evidence" value="ECO:0007669"/>
    <property type="project" value="UniProtKB-UniRule"/>
</dbReference>
<evidence type="ECO:0000313" key="16">
    <source>
        <dbReference type="Proteomes" id="UP000242329"/>
    </source>
</evidence>
<dbReference type="Pfam" id="PF02899">
    <property type="entry name" value="Phage_int_SAM_1"/>
    <property type="match status" value="1"/>
</dbReference>